<reference evidence="4 5" key="1">
    <citation type="submission" date="2022-01" db="EMBL/GenBank/DDBJ databases">
        <title>A high-quality chromosome-level genome assembly of rohu carp, Labeo rohita.</title>
        <authorList>
            <person name="Arick M.A. II"/>
            <person name="Hsu C.-Y."/>
            <person name="Magbanua Z."/>
            <person name="Pechanova O."/>
            <person name="Grover C."/>
            <person name="Miller E."/>
            <person name="Thrash A."/>
            <person name="Ezzel L."/>
            <person name="Alam S."/>
            <person name="Benzie J."/>
            <person name="Hamilton M."/>
            <person name="Karsi A."/>
            <person name="Lawrence M.L."/>
            <person name="Peterson D.G."/>
        </authorList>
    </citation>
    <scope>NUCLEOTIDE SEQUENCE [LARGE SCALE GENOMIC DNA]</scope>
    <source>
        <strain evidence="5">BAU-BD-2019</strain>
        <tissue evidence="4">Blood</tissue>
    </source>
</reference>
<evidence type="ECO:0000256" key="2">
    <source>
        <dbReference type="ARBA" id="ARBA00012180"/>
    </source>
</evidence>
<comment type="caution">
    <text evidence="4">The sequence shown here is derived from an EMBL/GenBank/DDBJ whole genome shotgun (WGS) entry which is preliminary data.</text>
</comment>
<dbReference type="SUPFAM" id="SSF56672">
    <property type="entry name" value="DNA/RNA polymerases"/>
    <property type="match status" value="1"/>
</dbReference>
<keyword evidence="5" id="KW-1185">Reference proteome</keyword>
<gene>
    <name evidence="4" type="ORF">H4Q32_001089</name>
</gene>
<accession>A0ABQ8MHB5</accession>
<feature type="domain" description="Reverse transcriptase" evidence="3">
    <location>
        <begin position="253"/>
        <end position="314"/>
    </location>
</feature>
<proteinExistence type="inferred from homology"/>
<dbReference type="EC" id="3.1.26.4" evidence="2"/>
<dbReference type="Gene3D" id="3.30.70.270">
    <property type="match status" value="1"/>
</dbReference>
<evidence type="ECO:0000313" key="4">
    <source>
        <dbReference type="EMBL" id="KAI2662274.1"/>
    </source>
</evidence>
<name>A0ABQ8MHB5_LABRO</name>
<dbReference type="Proteomes" id="UP000830375">
    <property type="component" value="Unassembled WGS sequence"/>
</dbReference>
<evidence type="ECO:0000256" key="1">
    <source>
        <dbReference type="ARBA" id="ARBA00010879"/>
    </source>
</evidence>
<dbReference type="Pfam" id="PF00078">
    <property type="entry name" value="RVT_1"/>
    <property type="match status" value="1"/>
</dbReference>
<dbReference type="PANTHER" id="PTHR33050">
    <property type="entry name" value="REVERSE TRANSCRIPTASE DOMAIN-CONTAINING PROTEIN"/>
    <property type="match status" value="1"/>
</dbReference>
<dbReference type="InterPro" id="IPR000477">
    <property type="entry name" value="RT_dom"/>
</dbReference>
<dbReference type="EMBL" id="JACTAM010000007">
    <property type="protein sequence ID" value="KAI2662274.1"/>
    <property type="molecule type" value="Genomic_DNA"/>
</dbReference>
<evidence type="ECO:0000259" key="3">
    <source>
        <dbReference type="Pfam" id="PF00078"/>
    </source>
</evidence>
<sequence>MHELHLADIAPWATEATVWSLGQVMSFLVGPEPHLAESGILRWLTSTKYAFLTHPSPRLAFPVTLPGTISAVLGTWNCGDCSSGDDDIYAPLPGEGRELLCAQLPPTYGSVVSRPCLFLSDATASSDSVSEFANRGTGKRLKLVLSASSPSRWLIQARLSFSWQKTQSSLPSSRDEVLTSSCPLNVAAVHDFVRIGLQSLTRRSRTSMSRFYLDSNPFYGLPLRVERINTRSSYLACSCPPAEIAEGALNPLWRKGVHILNYLDDWLIIAHSRDVLCEHRDLVLRHLSHLGLRVNPEKSKLSPVQRISFLGLELDSVNMTACLTNERTQSVLNCLKPFRHKTAVPLKTFQRLSGNEESAVCNDCEKERHSEEAKEERLNSSASTERASCKDHFKTTTGNFERATQCCNKKEACADNSTGSGRSKKCTAVPTIPQFGA</sequence>
<comment type="similarity">
    <text evidence="1">Belongs to the beta type-B retroviral polymerase family. HERV class-II K(HML-2) pol subfamily.</text>
</comment>
<protein>
    <recommendedName>
        <fullName evidence="2">ribonuclease H</fullName>
        <ecNumber evidence="2">3.1.26.4</ecNumber>
    </recommendedName>
</protein>
<evidence type="ECO:0000313" key="5">
    <source>
        <dbReference type="Proteomes" id="UP000830375"/>
    </source>
</evidence>
<dbReference type="InterPro" id="IPR052055">
    <property type="entry name" value="Hepadnavirus_pol/RT"/>
</dbReference>
<organism evidence="4 5">
    <name type="scientific">Labeo rohita</name>
    <name type="common">Indian major carp</name>
    <name type="synonym">Cyprinus rohita</name>
    <dbReference type="NCBI Taxonomy" id="84645"/>
    <lineage>
        <taxon>Eukaryota</taxon>
        <taxon>Metazoa</taxon>
        <taxon>Chordata</taxon>
        <taxon>Craniata</taxon>
        <taxon>Vertebrata</taxon>
        <taxon>Euteleostomi</taxon>
        <taxon>Actinopterygii</taxon>
        <taxon>Neopterygii</taxon>
        <taxon>Teleostei</taxon>
        <taxon>Ostariophysi</taxon>
        <taxon>Cypriniformes</taxon>
        <taxon>Cyprinidae</taxon>
        <taxon>Labeoninae</taxon>
        <taxon>Labeonini</taxon>
        <taxon>Labeo</taxon>
    </lineage>
</organism>
<dbReference type="PANTHER" id="PTHR33050:SF7">
    <property type="entry name" value="RIBONUCLEASE H"/>
    <property type="match status" value="1"/>
</dbReference>
<dbReference type="InterPro" id="IPR043502">
    <property type="entry name" value="DNA/RNA_pol_sf"/>
</dbReference>
<dbReference type="InterPro" id="IPR043128">
    <property type="entry name" value="Rev_trsase/Diguanyl_cyclase"/>
</dbReference>